<dbReference type="EMBL" id="AZEH01000020">
    <property type="protein sequence ID" value="KRL05881.1"/>
    <property type="molecule type" value="Genomic_DNA"/>
</dbReference>
<gene>
    <name evidence="10" type="ORF">FD46_GL000641</name>
</gene>
<keyword evidence="11" id="KW-1185">Reference proteome</keyword>
<proteinExistence type="inferred from homology"/>
<evidence type="ECO:0000313" key="10">
    <source>
        <dbReference type="EMBL" id="KRL05881.1"/>
    </source>
</evidence>
<dbReference type="STRING" id="1423777.FD46_GL000641"/>
<feature type="transmembrane region" description="Helical" evidence="8">
    <location>
        <begin position="417"/>
        <end position="442"/>
    </location>
</feature>
<evidence type="ECO:0000256" key="1">
    <source>
        <dbReference type="ARBA" id="ARBA00004651"/>
    </source>
</evidence>
<keyword evidence="3 7" id="KW-0813">Transport</keyword>
<dbReference type="NCBIfam" id="TIGR00879">
    <property type="entry name" value="SP"/>
    <property type="match status" value="1"/>
</dbReference>
<comment type="subcellular location">
    <subcellularLocation>
        <location evidence="1">Cell membrane</location>
        <topology evidence="1">Multi-pass membrane protein</topology>
    </subcellularLocation>
</comment>
<dbReference type="InterPro" id="IPR050820">
    <property type="entry name" value="MFS_Sugar_Transporter"/>
</dbReference>
<feature type="transmembrane region" description="Helical" evidence="8">
    <location>
        <begin position="108"/>
        <end position="125"/>
    </location>
</feature>
<dbReference type="GO" id="GO:0022857">
    <property type="term" value="F:transmembrane transporter activity"/>
    <property type="evidence" value="ECO:0007669"/>
    <property type="project" value="InterPro"/>
</dbReference>
<feature type="transmembrane region" description="Helical" evidence="8">
    <location>
        <begin position="299"/>
        <end position="317"/>
    </location>
</feature>
<dbReference type="PATRIC" id="fig|1423777.3.peg.661"/>
<feature type="transmembrane region" description="Helical" evidence="8">
    <location>
        <begin position="48"/>
        <end position="71"/>
    </location>
</feature>
<evidence type="ECO:0000256" key="5">
    <source>
        <dbReference type="ARBA" id="ARBA00022989"/>
    </source>
</evidence>
<feature type="transmembrane region" description="Helical" evidence="8">
    <location>
        <begin position="146"/>
        <end position="167"/>
    </location>
</feature>
<evidence type="ECO:0000256" key="7">
    <source>
        <dbReference type="RuleBase" id="RU003346"/>
    </source>
</evidence>
<evidence type="ECO:0000256" key="3">
    <source>
        <dbReference type="ARBA" id="ARBA00022448"/>
    </source>
</evidence>
<dbReference type="Gene3D" id="1.20.1250.20">
    <property type="entry name" value="MFS general substrate transporter like domains"/>
    <property type="match status" value="1"/>
</dbReference>
<feature type="domain" description="Major facilitator superfamily (MFS) profile" evidence="9">
    <location>
        <begin position="15"/>
        <end position="446"/>
    </location>
</feature>
<comment type="similarity">
    <text evidence="2 7">Belongs to the major facilitator superfamily. Sugar transporter (TC 2.A.1.1) family.</text>
</comment>
<evidence type="ECO:0000256" key="8">
    <source>
        <dbReference type="SAM" id="Phobius"/>
    </source>
</evidence>
<comment type="caution">
    <text evidence="10">The sequence shown here is derived from an EMBL/GenBank/DDBJ whole genome shotgun (WGS) entry which is preliminary data.</text>
</comment>
<accession>A0A0R1MDM3</accession>
<keyword evidence="5 8" id="KW-1133">Transmembrane helix</keyword>
<dbReference type="SUPFAM" id="SSF103473">
    <property type="entry name" value="MFS general substrate transporter"/>
    <property type="match status" value="1"/>
</dbReference>
<dbReference type="PROSITE" id="PS50850">
    <property type="entry name" value="MFS"/>
    <property type="match status" value="1"/>
</dbReference>
<feature type="transmembrane region" description="Helical" evidence="8">
    <location>
        <begin position="254"/>
        <end position="279"/>
    </location>
</feature>
<dbReference type="Proteomes" id="UP000051686">
    <property type="component" value="Unassembled WGS sequence"/>
</dbReference>
<evidence type="ECO:0000256" key="6">
    <source>
        <dbReference type="ARBA" id="ARBA00023136"/>
    </source>
</evidence>
<evidence type="ECO:0000313" key="11">
    <source>
        <dbReference type="Proteomes" id="UP000051686"/>
    </source>
</evidence>
<evidence type="ECO:0000256" key="2">
    <source>
        <dbReference type="ARBA" id="ARBA00010992"/>
    </source>
</evidence>
<dbReference type="InterPro" id="IPR005828">
    <property type="entry name" value="MFS_sugar_transport-like"/>
</dbReference>
<sequence>MEKRKHNQRLSAQLSAYVIALGGFLFGYDTGVINGSLAFMSLKDQLALNAGTQGIVSSALVFGGIFGALSGGRVADKIGRRKLLRWMAILFVIAALGCTFAANIFILVIFRFILGLAVGAVSGLSPMYLSEISTPDRVDQNVNKNAIAIVLGQVIAFTVNAVLGNIWGDWHPIWRVMMLMAAIPAILMWVASYKIPDSPRWQILHGKLEDGKEDFDNLGFSQEVAKRSITAIQNSLKRNKKTISLLQVFRNKSLVFILIVGMSLALIQQISGVNTVMYYGTVVLEDIGLSRGSSLYGNILIGLASFVASIIGTRLIAAHNHRNILLLGIIGNAFFLGMLSLILQMHLLPAHLLNIAVLIFLTLFLASHQGIVSPATWLMISEIFPLPVKARFMAFATGTIWLANFIISLIYPTLIALLGSAVTFMVFSLTNVFSILLTLFLIKPKKIQEAKHLSIK</sequence>
<dbReference type="RefSeq" id="WP_057895607.1">
    <property type="nucleotide sequence ID" value="NZ_AZEH01000020.1"/>
</dbReference>
<dbReference type="AlphaFoldDB" id="A0A0R1MDM3"/>
<dbReference type="PANTHER" id="PTHR48023">
    <property type="entry name" value="D-XYLOSE-PROTON SYMPORTER-LIKE 2"/>
    <property type="match status" value="1"/>
</dbReference>
<organism evidence="10 11">
    <name type="scientific">Liquorilactobacillus oeni DSM 19972</name>
    <dbReference type="NCBI Taxonomy" id="1423777"/>
    <lineage>
        <taxon>Bacteria</taxon>
        <taxon>Bacillati</taxon>
        <taxon>Bacillota</taxon>
        <taxon>Bacilli</taxon>
        <taxon>Lactobacillales</taxon>
        <taxon>Lactobacillaceae</taxon>
        <taxon>Liquorilactobacillus</taxon>
    </lineage>
</organism>
<feature type="transmembrane region" description="Helical" evidence="8">
    <location>
        <begin position="324"/>
        <end position="343"/>
    </location>
</feature>
<dbReference type="InterPro" id="IPR003663">
    <property type="entry name" value="Sugar/inositol_transpt"/>
</dbReference>
<dbReference type="InterPro" id="IPR005829">
    <property type="entry name" value="Sugar_transporter_CS"/>
</dbReference>
<dbReference type="InterPro" id="IPR036259">
    <property type="entry name" value="MFS_trans_sf"/>
</dbReference>
<name>A0A0R1MDM3_9LACO</name>
<dbReference type="PROSITE" id="PS00216">
    <property type="entry name" value="SUGAR_TRANSPORT_1"/>
    <property type="match status" value="1"/>
</dbReference>
<dbReference type="OrthoDB" id="9783823at2"/>
<dbReference type="Pfam" id="PF00083">
    <property type="entry name" value="Sugar_tr"/>
    <property type="match status" value="1"/>
</dbReference>
<dbReference type="GO" id="GO:0005886">
    <property type="term" value="C:plasma membrane"/>
    <property type="evidence" value="ECO:0007669"/>
    <property type="project" value="UniProtKB-SubCell"/>
</dbReference>
<keyword evidence="4 8" id="KW-0812">Transmembrane</keyword>
<feature type="transmembrane region" description="Helical" evidence="8">
    <location>
        <begin position="392"/>
        <end position="411"/>
    </location>
</feature>
<protein>
    <submittedName>
        <fullName evidence="10">Major facilitator superfamily permease</fullName>
    </submittedName>
</protein>
<dbReference type="InterPro" id="IPR020846">
    <property type="entry name" value="MFS_dom"/>
</dbReference>
<feature type="transmembrane region" description="Helical" evidence="8">
    <location>
        <begin position="83"/>
        <end position="102"/>
    </location>
</feature>
<keyword evidence="6 8" id="KW-0472">Membrane</keyword>
<dbReference type="GO" id="GO:1904659">
    <property type="term" value="P:D-glucose transmembrane transport"/>
    <property type="evidence" value="ECO:0007669"/>
    <property type="project" value="TreeGrafter"/>
</dbReference>
<evidence type="ECO:0000256" key="4">
    <source>
        <dbReference type="ARBA" id="ARBA00022692"/>
    </source>
</evidence>
<reference evidence="10 11" key="1">
    <citation type="journal article" date="2015" name="Genome Announc.">
        <title>Expanding the biotechnology potential of lactobacilli through comparative genomics of 213 strains and associated genera.</title>
        <authorList>
            <person name="Sun Z."/>
            <person name="Harris H.M."/>
            <person name="McCann A."/>
            <person name="Guo C."/>
            <person name="Argimon S."/>
            <person name="Zhang W."/>
            <person name="Yang X."/>
            <person name="Jeffery I.B."/>
            <person name="Cooney J.C."/>
            <person name="Kagawa T.F."/>
            <person name="Liu W."/>
            <person name="Song Y."/>
            <person name="Salvetti E."/>
            <person name="Wrobel A."/>
            <person name="Rasinkangas P."/>
            <person name="Parkhill J."/>
            <person name="Rea M.C."/>
            <person name="O'Sullivan O."/>
            <person name="Ritari J."/>
            <person name="Douillard F.P."/>
            <person name="Paul Ross R."/>
            <person name="Yang R."/>
            <person name="Briner A.E."/>
            <person name="Felis G.E."/>
            <person name="de Vos W.M."/>
            <person name="Barrangou R."/>
            <person name="Klaenhammer T.R."/>
            <person name="Caufield P.W."/>
            <person name="Cui Y."/>
            <person name="Zhang H."/>
            <person name="O'Toole P.W."/>
        </authorList>
    </citation>
    <scope>NUCLEOTIDE SEQUENCE [LARGE SCALE GENOMIC DNA]</scope>
    <source>
        <strain evidence="10 11">DSM 19972</strain>
    </source>
</reference>
<dbReference type="PRINTS" id="PR00171">
    <property type="entry name" value="SUGRTRNSPORT"/>
</dbReference>
<dbReference type="PANTHER" id="PTHR48023:SF4">
    <property type="entry name" value="D-XYLOSE-PROTON SYMPORTER-LIKE 2"/>
    <property type="match status" value="1"/>
</dbReference>
<feature type="transmembrane region" description="Helical" evidence="8">
    <location>
        <begin position="355"/>
        <end position="380"/>
    </location>
</feature>
<feature type="transmembrane region" description="Helical" evidence="8">
    <location>
        <begin position="173"/>
        <end position="191"/>
    </location>
</feature>
<feature type="transmembrane region" description="Helical" evidence="8">
    <location>
        <begin position="12"/>
        <end position="28"/>
    </location>
</feature>
<evidence type="ECO:0000259" key="9">
    <source>
        <dbReference type="PROSITE" id="PS50850"/>
    </source>
</evidence>